<dbReference type="RefSeq" id="WP_151078265.1">
    <property type="nucleotide sequence ID" value="NZ_CP047647.1"/>
</dbReference>
<keyword evidence="3 4" id="KW-0269">Exonuclease</keyword>
<dbReference type="CDD" id="cd06127">
    <property type="entry name" value="DEDDh"/>
    <property type="match status" value="1"/>
</dbReference>
<keyword evidence="2" id="KW-0378">Hydrolase</keyword>
<keyword evidence="1" id="KW-0540">Nuclease</keyword>
<dbReference type="InterPro" id="IPR036397">
    <property type="entry name" value="RNaseH_sf"/>
</dbReference>
<gene>
    <name evidence="4" type="ORF">F0P96_07830</name>
</gene>
<dbReference type="GO" id="GO:0008408">
    <property type="term" value="F:3'-5' exonuclease activity"/>
    <property type="evidence" value="ECO:0007669"/>
    <property type="project" value="TreeGrafter"/>
</dbReference>
<dbReference type="SMART" id="SM00479">
    <property type="entry name" value="EXOIII"/>
    <property type="match status" value="1"/>
</dbReference>
<dbReference type="Pfam" id="PF00929">
    <property type="entry name" value="RNase_T"/>
    <property type="match status" value="1"/>
</dbReference>
<dbReference type="GO" id="GO:0006259">
    <property type="term" value="P:DNA metabolic process"/>
    <property type="evidence" value="ECO:0007669"/>
    <property type="project" value="UniProtKB-ARBA"/>
</dbReference>
<protein>
    <submittedName>
        <fullName evidence="4">3'-5' exonuclease</fullName>
    </submittedName>
</protein>
<dbReference type="PANTHER" id="PTHR30231">
    <property type="entry name" value="DNA POLYMERASE III SUBUNIT EPSILON"/>
    <property type="match status" value="1"/>
</dbReference>
<dbReference type="EMBL" id="VTWU01000002">
    <property type="protein sequence ID" value="KAA9338719.1"/>
    <property type="molecule type" value="Genomic_DNA"/>
</dbReference>
<dbReference type="AlphaFoldDB" id="A0A7L5A450"/>
<dbReference type="Gene3D" id="3.30.420.10">
    <property type="entry name" value="Ribonuclease H-like superfamily/Ribonuclease H"/>
    <property type="match status" value="1"/>
</dbReference>
<evidence type="ECO:0000313" key="5">
    <source>
        <dbReference type="Proteomes" id="UP000326380"/>
    </source>
</evidence>
<dbReference type="InterPro" id="IPR013520">
    <property type="entry name" value="Ribonucl_H"/>
</dbReference>
<dbReference type="SUPFAM" id="SSF53098">
    <property type="entry name" value="Ribonuclease H-like"/>
    <property type="match status" value="1"/>
</dbReference>
<name>A0A7L5A450_9BACT</name>
<accession>A0A7L5A450</accession>
<organism evidence="4 5">
    <name type="scientific">Hymenobacter busanensis</name>
    <dbReference type="NCBI Taxonomy" id="2607656"/>
    <lineage>
        <taxon>Bacteria</taxon>
        <taxon>Pseudomonadati</taxon>
        <taxon>Bacteroidota</taxon>
        <taxon>Cytophagia</taxon>
        <taxon>Cytophagales</taxon>
        <taxon>Hymenobacteraceae</taxon>
        <taxon>Hymenobacter</taxon>
    </lineage>
</organism>
<dbReference type="Proteomes" id="UP000326380">
    <property type="component" value="Unassembled WGS sequence"/>
</dbReference>
<comment type="caution">
    <text evidence="4">The sequence shown here is derived from an EMBL/GenBank/DDBJ whole genome shotgun (WGS) entry which is preliminary data.</text>
</comment>
<reference evidence="4 5" key="1">
    <citation type="submission" date="2019-09" db="EMBL/GenBank/DDBJ databases">
        <title>Genome sequence of Hymenobacter sp. M3.</title>
        <authorList>
            <person name="Srinivasan S."/>
        </authorList>
    </citation>
    <scope>NUCLEOTIDE SEQUENCE [LARGE SCALE GENOMIC DNA]</scope>
    <source>
        <strain evidence="4 5">M3</strain>
    </source>
</reference>
<sequence length="197" mass="22405">MEQKIPPFCLVFDTETAGLARSWHAPLSDSDNWPRLVQLAWDLYNKEGELIERKVYTIRPVGFTIPEEATAVHGISQEEALHVGVNLASVLREFLPRLHQAQLLVAHNYDFDSKIVGAELHRLSMNFDWESASSYCTMKSATEFCQIPSRFGYKWPTLVELYQKLFNTGFPGAHNALNDVVACARCFFELRQLGVLV</sequence>
<dbReference type="GO" id="GO:0003676">
    <property type="term" value="F:nucleic acid binding"/>
    <property type="evidence" value="ECO:0007669"/>
    <property type="project" value="InterPro"/>
</dbReference>
<keyword evidence="5" id="KW-1185">Reference proteome</keyword>
<evidence type="ECO:0000313" key="4">
    <source>
        <dbReference type="EMBL" id="KAA9338719.1"/>
    </source>
</evidence>
<dbReference type="InterPro" id="IPR012337">
    <property type="entry name" value="RNaseH-like_sf"/>
</dbReference>
<evidence type="ECO:0000256" key="3">
    <source>
        <dbReference type="ARBA" id="ARBA00022839"/>
    </source>
</evidence>
<proteinExistence type="predicted"/>
<evidence type="ECO:0000256" key="1">
    <source>
        <dbReference type="ARBA" id="ARBA00022722"/>
    </source>
</evidence>
<dbReference type="PANTHER" id="PTHR30231:SF4">
    <property type="entry name" value="PROTEIN NEN2"/>
    <property type="match status" value="1"/>
</dbReference>
<evidence type="ECO:0000256" key="2">
    <source>
        <dbReference type="ARBA" id="ARBA00022801"/>
    </source>
</evidence>